<sequence>MVVISDKLEPSRVLSPTLHHDLLYCDRHYHMQNTGVLRDAIPYGIQPPLPACPGELTAQDPLVFATSDPKLPQVVSALQNHWGRTGDTTCTTACAVASLLWHCKSLYPSWE</sequence>
<keyword evidence="2" id="KW-1185">Reference proteome</keyword>
<comment type="caution">
    <text evidence="1">The sequence shown here is derived from an EMBL/GenBank/DDBJ whole genome shotgun (WGS) entry which is preliminary data.</text>
</comment>
<dbReference type="AlphaFoldDB" id="A0A9P7SWD1"/>
<dbReference type="EMBL" id="SRPW01001278">
    <property type="protein sequence ID" value="KAG6003492.1"/>
    <property type="molecule type" value="Genomic_DNA"/>
</dbReference>
<name>A0A9P7SWD1_9HYPO</name>
<evidence type="ECO:0000313" key="1">
    <source>
        <dbReference type="EMBL" id="KAG6003492.1"/>
    </source>
</evidence>
<protein>
    <submittedName>
        <fullName evidence="1">Uncharacterized protein</fullName>
    </submittedName>
</protein>
<organism evidence="1 2">
    <name type="scientific">Claviceps pusilla</name>
    <dbReference type="NCBI Taxonomy" id="123648"/>
    <lineage>
        <taxon>Eukaryota</taxon>
        <taxon>Fungi</taxon>
        <taxon>Dikarya</taxon>
        <taxon>Ascomycota</taxon>
        <taxon>Pezizomycotina</taxon>
        <taxon>Sordariomycetes</taxon>
        <taxon>Hypocreomycetidae</taxon>
        <taxon>Hypocreales</taxon>
        <taxon>Clavicipitaceae</taxon>
        <taxon>Claviceps</taxon>
    </lineage>
</organism>
<evidence type="ECO:0000313" key="2">
    <source>
        <dbReference type="Proteomes" id="UP000748025"/>
    </source>
</evidence>
<proteinExistence type="predicted"/>
<reference evidence="1" key="1">
    <citation type="journal article" date="2020" name="bioRxiv">
        <title>Whole genome comparisons of ergot fungi reveals the divergence and evolution of species within the genus Claviceps are the result of varying mechanisms driving genome evolution and host range expansion.</title>
        <authorList>
            <person name="Wyka S.A."/>
            <person name="Mondo S.J."/>
            <person name="Liu M."/>
            <person name="Dettman J."/>
            <person name="Nalam V."/>
            <person name="Broders K.D."/>
        </authorList>
    </citation>
    <scope>NUCLEOTIDE SEQUENCE</scope>
    <source>
        <strain evidence="1">CCC 602</strain>
    </source>
</reference>
<gene>
    <name evidence="1" type="ORF">E4U43_000911</name>
</gene>
<dbReference type="Proteomes" id="UP000748025">
    <property type="component" value="Unassembled WGS sequence"/>
</dbReference>
<accession>A0A9P7SWD1</accession>